<keyword evidence="5 7" id="KW-1133">Transmembrane helix</keyword>
<gene>
    <name evidence="9" type="ORF">A3K06_01070</name>
</gene>
<name>A0A1F5NE33_9BACT</name>
<evidence type="ECO:0000313" key="10">
    <source>
        <dbReference type="Proteomes" id="UP000176547"/>
    </source>
</evidence>
<dbReference type="EMBL" id="MFEG01000021">
    <property type="protein sequence ID" value="OGE75951.1"/>
    <property type="molecule type" value="Genomic_DNA"/>
</dbReference>
<keyword evidence="3" id="KW-0808">Transferase</keyword>
<evidence type="ECO:0000256" key="7">
    <source>
        <dbReference type="SAM" id="Phobius"/>
    </source>
</evidence>
<protein>
    <recommendedName>
        <fullName evidence="8">Bacterial sugar transferase domain-containing protein</fullName>
    </recommendedName>
</protein>
<dbReference type="Pfam" id="PF13727">
    <property type="entry name" value="CoA_binding_3"/>
    <property type="match status" value="1"/>
</dbReference>
<keyword evidence="6 7" id="KW-0472">Membrane</keyword>
<dbReference type="GO" id="GO:0016020">
    <property type="term" value="C:membrane"/>
    <property type="evidence" value="ECO:0007669"/>
    <property type="project" value="UniProtKB-SubCell"/>
</dbReference>
<dbReference type="GO" id="GO:0009242">
    <property type="term" value="P:colanic acid biosynthetic process"/>
    <property type="evidence" value="ECO:0007669"/>
    <property type="project" value="TreeGrafter"/>
</dbReference>
<dbReference type="NCBIfam" id="TIGR03025">
    <property type="entry name" value="EPS_sugtrans"/>
    <property type="match status" value="1"/>
</dbReference>
<comment type="subcellular location">
    <subcellularLocation>
        <location evidence="1">Membrane</location>
        <topology evidence="1">Multi-pass membrane protein</topology>
    </subcellularLocation>
</comment>
<dbReference type="GO" id="GO:0089702">
    <property type="term" value="F:undecaprenyl-phosphate glucose phosphotransferase activity"/>
    <property type="evidence" value="ECO:0007669"/>
    <property type="project" value="TreeGrafter"/>
</dbReference>
<dbReference type="Gene3D" id="3.40.50.720">
    <property type="entry name" value="NAD(P)-binding Rossmann-like Domain"/>
    <property type="match status" value="1"/>
</dbReference>
<evidence type="ECO:0000256" key="3">
    <source>
        <dbReference type="ARBA" id="ARBA00022679"/>
    </source>
</evidence>
<feature type="transmembrane region" description="Helical" evidence="7">
    <location>
        <begin position="126"/>
        <end position="146"/>
    </location>
</feature>
<feature type="transmembrane region" description="Helical" evidence="7">
    <location>
        <begin position="61"/>
        <end position="80"/>
    </location>
</feature>
<comment type="caution">
    <text evidence="9">The sequence shown here is derived from an EMBL/GenBank/DDBJ whole genome shotgun (WGS) entry which is preliminary data.</text>
</comment>
<dbReference type="PANTHER" id="PTHR30576">
    <property type="entry name" value="COLANIC BIOSYNTHESIS UDP-GLUCOSE LIPID CARRIER TRANSFERASE"/>
    <property type="match status" value="1"/>
</dbReference>
<dbReference type="AlphaFoldDB" id="A0A1F5NE33"/>
<dbReference type="InterPro" id="IPR017475">
    <property type="entry name" value="EPS_sugar_tfrase"/>
</dbReference>
<proteinExistence type="inferred from homology"/>
<comment type="similarity">
    <text evidence="2">Belongs to the bacterial sugar transferase family.</text>
</comment>
<organism evidence="9 10">
    <name type="scientific">Candidatus Doudnabacteria bacterium RIFCSPHIGHO2_01_52_17</name>
    <dbReference type="NCBI Taxonomy" id="1817820"/>
    <lineage>
        <taxon>Bacteria</taxon>
        <taxon>Candidatus Doudnaibacteriota</taxon>
    </lineage>
</organism>
<feature type="transmembrane region" description="Helical" evidence="7">
    <location>
        <begin position="294"/>
        <end position="317"/>
    </location>
</feature>
<evidence type="ECO:0000259" key="8">
    <source>
        <dbReference type="Pfam" id="PF02397"/>
    </source>
</evidence>
<sequence>MGVWAFFHVDFLLYFGLQMILSKLKKLLLVLGDFGVLYLSLYLTLALRYRHLPGAEIWNQHFMPFTVLFLLWALTLYINGLYENATSKNDIEFYNKLLRNLLVNFALAAAYFYLLTNRLFNIKPFAVFFIYIGVSLVLVSLWRFWYNSFVQRPNLLRNVLLIGMKDEARELVLEIIRKPQLGYHIAAIVHEGYRNDEDFPGVAFYDTGIDLKKLLREHTIQTVVTSINPHSNPELVQSLYESLALKMQFYDLPTFYEKLTGKIPVTTIGHVWFLENLAEGDKSLYELFKRITDIALAALGLVISAPFLPIFALLIQLDTKGPVFFRQVRIGLLGKPFEAIKLRSMIVGAEKNGAQWAERNDPRVTRLGKYLRRFRFDEIPQLWNVLKGEMTFIGPRPERPEFVANLQTMIPFYNERHLVKPGLTGWAQINFQKGSTAGDALKKLQYDLFYIKNRSLPLDIGVLLKTINLILTGKGW</sequence>
<feature type="transmembrane region" description="Helical" evidence="7">
    <location>
        <begin position="101"/>
        <end position="120"/>
    </location>
</feature>
<evidence type="ECO:0000256" key="2">
    <source>
        <dbReference type="ARBA" id="ARBA00006464"/>
    </source>
</evidence>
<accession>A0A1F5NE33</accession>
<feature type="transmembrane region" description="Helical" evidence="7">
    <location>
        <begin position="27"/>
        <end position="49"/>
    </location>
</feature>
<evidence type="ECO:0000256" key="4">
    <source>
        <dbReference type="ARBA" id="ARBA00022692"/>
    </source>
</evidence>
<evidence type="ECO:0000256" key="1">
    <source>
        <dbReference type="ARBA" id="ARBA00004141"/>
    </source>
</evidence>
<dbReference type="Pfam" id="PF02397">
    <property type="entry name" value="Bac_transf"/>
    <property type="match status" value="1"/>
</dbReference>
<evidence type="ECO:0000256" key="5">
    <source>
        <dbReference type="ARBA" id="ARBA00022989"/>
    </source>
</evidence>
<evidence type="ECO:0000313" key="9">
    <source>
        <dbReference type="EMBL" id="OGE75951.1"/>
    </source>
</evidence>
<reference evidence="9 10" key="1">
    <citation type="journal article" date="2016" name="Nat. Commun.">
        <title>Thousands of microbial genomes shed light on interconnected biogeochemical processes in an aquifer system.</title>
        <authorList>
            <person name="Anantharaman K."/>
            <person name="Brown C.T."/>
            <person name="Hug L.A."/>
            <person name="Sharon I."/>
            <person name="Castelle C.J."/>
            <person name="Probst A.J."/>
            <person name="Thomas B.C."/>
            <person name="Singh A."/>
            <person name="Wilkins M.J."/>
            <person name="Karaoz U."/>
            <person name="Brodie E.L."/>
            <person name="Williams K.H."/>
            <person name="Hubbard S.S."/>
            <person name="Banfield J.F."/>
        </authorList>
    </citation>
    <scope>NUCLEOTIDE SEQUENCE [LARGE SCALE GENOMIC DNA]</scope>
</reference>
<feature type="domain" description="Bacterial sugar transferase" evidence="8">
    <location>
        <begin position="289"/>
        <end position="471"/>
    </location>
</feature>
<evidence type="ECO:0000256" key="6">
    <source>
        <dbReference type="ARBA" id="ARBA00023136"/>
    </source>
</evidence>
<dbReference type="PANTHER" id="PTHR30576:SF21">
    <property type="entry name" value="UDP-GLUCOSE:UNDECAPRENYL-PHOSPHATE GLUCOSE-1-PHOSPHATE TRANSFERASE"/>
    <property type="match status" value="1"/>
</dbReference>
<dbReference type="InterPro" id="IPR003362">
    <property type="entry name" value="Bact_transf"/>
</dbReference>
<keyword evidence="4 7" id="KW-0812">Transmembrane</keyword>
<dbReference type="Proteomes" id="UP000176547">
    <property type="component" value="Unassembled WGS sequence"/>
</dbReference>